<comment type="similarity">
    <text evidence="7">Belongs to the binding-protein-dependent transport system permease family.</text>
</comment>
<evidence type="ECO:0000256" key="1">
    <source>
        <dbReference type="ARBA" id="ARBA00004651"/>
    </source>
</evidence>
<comment type="subcellular location">
    <subcellularLocation>
        <location evidence="1 7">Cell membrane</location>
        <topology evidence="1 7">Multi-pass membrane protein</topology>
    </subcellularLocation>
</comment>
<dbReference type="InterPro" id="IPR035906">
    <property type="entry name" value="MetI-like_sf"/>
</dbReference>
<dbReference type="CDD" id="cd06261">
    <property type="entry name" value="TM_PBP2"/>
    <property type="match status" value="1"/>
</dbReference>
<organism evidence="9 10">
    <name type="scientific">Leptothoe kymatousa TAU-MAC 1615</name>
    <dbReference type="NCBI Taxonomy" id="2364775"/>
    <lineage>
        <taxon>Bacteria</taxon>
        <taxon>Bacillati</taxon>
        <taxon>Cyanobacteriota</taxon>
        <taxon>Cyanophyceae</taxon>
        <taxon>Nodosilineales</taxon>
        <taxon>Cymatolegaceae</taxon>
        <taxon>Leptothoe</taxon>
        <taxon>Leptothoe kymatousa</taxon>
    </lineage>
</organism>
<dbReference type="Proteomes" id="UP001196661">
    <property type="component" value="Unassembled WGS sequence"/>
</dbReference>
<dbReference type="InterPro" id="IPR000515">
    <property type="entry name" value="MetI-like"/>
</dbReference>
<evidence type="ECO:0000313" key="10">
    <source>
        <dbReference type="Proteomes" id="UP001196661"/>
    </source>
</evidence>
<dbReference type="SUPFAM" id="SSF161098">
    <property type="entry name" value="MetI-like"/>
    <property type="match status" value="1"/>
</dbReference>
<feature type="transmembrane region" description="Helical" evidence="7">
    <location>
        <begin position="160"/>
        <end position="181"/>
    </location>
</feature>
<keyword evidence="3" id="KW-1003">Cell membrane</keyword>
<evidence type="ECO:0000313" key="9">
    <source>
        <dbReference type="EMBL" id="MBT9311847.1"/>
    </source>
</evidence>
<evidence type="ECO:0000256" key="6">
    <source>
        <dbReference type="ARBA" id="ARBA00023136"/>
    </source>
</evidence>
<feature type="transmembrane region" description="Helical" evidence="7">
    <location>
        <begin position="314"/>
        <end position="340"/>
    </location>
</feature>
<keyword evidence="5 7" id="KW-1133">Transmembrane helix</keyword>
<feature type="transmembrane region" description="Helical" evidence="7">
    <location>
        <begin position="33"/>
        <end position="54"/>
    </location>
</feature>
<reference evidence="9 10" key="1">
    <citation type="journal article" date="2021" name="Mar. Drugs">
        <title>Genome Reduction and Secondary Metabolism of the Marine Sponge-Associated Cyanobacterium Leptothoe.</title>
        <authorList>
            <person name="Konstantinou D."/>
            <person name="Popin R.V."/>
            <person name="Fewer D.P."/>
            <person name="Sivonen K."/>
            <person name="Gkelis S."/>
        </authorList>
    </citation>
    <scope>NUCLEOTIDE SEQUENCE [LARGE SCALE GENOMIC DNA]</scope>
    <source>
        <strain evidence="9 10">TAU-MAC 1615</strain>
    </source>
</reference>
<proteinExistence type="inferred from homology"/>
<protein>
    <submittedName>
        <fullName evidence="9">ABC transporter permease</fullName>
    </submittedName>
</protein>
<dbReference type="PROSITE" id="PS50928">
    <property type="entry name" value="ABC_TM1"/>
    <property type="match status" value="1"/>
</dbReference>
<evidence type="ECO:0000256" key="5">
    <source>
        <dbReference type="ARBA" id="ARBA00022989"/>
    </source>
</evidence>
<keyword evidence="6 7" id="KW-0472">Membrane</keyword>
<dbReference type="Gene3D" id="1.10.3720.10">
    <property type="entry name" value="MetI-like"/>
    <property type="match status" value="1"/>
</dbReference>
<keyword evidence="10" id="KW-1185">Reference proteome</keyword>
<comment type="caution">
    <text evidence="9">The sequence shown here is derived from an EMBL/GenBank/DDBJ whole genome shotgun (WGS) entry which is preliminary data.</text>
</comment>
<name>A0ABS5Y227_9CYAN</name>
<sequence>MTAESPSSTNRSPLQTVQMVLTSETTLYVFKRILQALLTLLLASAFSFFVIQLAPGDFLDAARQNPQISPETIQQFEQQFGLDKPIWQQYFQWLYQVVTKFNFGESFAYNRPAIEILAERIPNTLLLSIASIVVTWAIGIPLGIIGAVNHNKFTDRFLRVLSYIGQGFPALITGLLLLFFAQLTTPLFPVGGRTSINHDDLNWIGQFLDVVWHMILPTLALSITSFAGLQRLMRGQMLDVLRQDYIRTARAKGLPENRVIYTHALRNAVNPLITLLGFEFASLLSGAFITEYFFGWPGLGKLTLQAVQSQDLYLIMASLMMGATMLIVGNLIADLALSFVDPRIKLSKMN</sequence>
<evidence type="ECO:0000256" key="7">
    <source>
        <dbReference type="RuleBase" id="RU363032"/>
    </source>
</evidence>
<dbReference type="EMBL" id="JADOER010000004">
    <property type="protein sequence ID" value="MBT9311847.1"/>
    <property type="molecule type" value="Genomic_DNA"/>
</dbReference>
<feature type="transmembrane region" description="Helical" evidence="7">
    <location>
        <begin position="272"/>
        <end position="294"/>
    </location>
</feature>
<feature type="transmembrane region" description="Helical" evidence="7">
    <location>
        <begin position="210"/>
        <end position="229"/>
    </location>
</feature>
<feature type="transmembrane region" description="Helical" evidence="7">
    <location>
        <begin position="125"/>
        <end position="148"/>
    </location>
</feature>
<dbReference type="PANTHER" id="PTHR30465:SF0">
    <property type="entry name" value="OLIGOPEPTIDE TRANSPORT SYSTEM PERMEASE PROTEIN APPB"/>
    <property type="match status" value="1"/>
</dbReference>
<dbReference type="Pfam" id="PF19300">
    <property type="entry name" value="BPD_transp_1_N"/>
    <property type="match status" value="1"/>
</dbReference>
<feature type="domain" description="ABC transmembrane type-1" evidence="8">
    <location>
        <begin position="121"/>
        <end position="337"/>
    </location>
</feature>
<dbReference type="Pfam" id="PF00528">
    <property type="entry name" value="BPD_transp_1"/>
    <property type="match status" value="1"/>
</dbReference>
<accession>A0ABS5Y227</accession>
<evidence type="ECO:0000256" key="4">
    <source>
        <dbReference type="ARBA" id="ARBA00022692"/>
    </source>
</evidence>
<dbReference type="InterPro" id="IPR045621">
    <property type="entry name" value="BPD_transp_1_N"/>
</dbReference>
<evidence type="ECO:0000256" key="3">
    <source>
        <dbReference type="ARBA" id="ARBA00022475"/>
    </source>
</evidence>
<evidence type="ECO:0000259" key="8">
    <source>
        <dbReference type="PROSITE" id="PS50928"/>
    </source>
</evidence>
<keyword evidence="2 7" id="KW-0813">Transport</keyword>
<dbReference type="PANTHER" id="PTHR30465">
    <property type="entry name" value="INNER MEMBRANE ABC TRANSPORTER"/>
    <property type="match status" value="1"/>
</dbReference>
<evidence type="ECO:0000256" key="2">
    <source>
        <dbReference type="ARBA" id="ARBA00022448"/>
    </source>
</evidence>
<keyword evidence="4 7" id="KW-0812">Transmembrane</keyword>
<gene>
    <name evidence="9" type="ORF">IXB28_06490</name>
</gene>